<protein>
    <submittedName>
        <fullName evidence="8">Aromatic acid exporter family protein</fullName>
    </submittedName>
</protein>
<dbReference type="RefSeq" id="WP_101332717.1">
    <property type="nucleotide sequence ID" value="NZ_PJNH01000004.1"/>
</dbReference>
<feature type="transmembrane region" description="Helical" evidence="7">
    <location>
        <begin position="51"/>
        <end position="71"/>
    </location>
</feature>
<feature type="transmembrane region" description="Helical" evidence="7">
    <location>
        <begin position="125"/>
        <end position="145"/>
    </location>
</feature>
<reference evidence="8 9" key="1">
    <citation type="submission" date="2017-06" db="EMBL/GenBank/DDBJ databases">
        <title>the draft geome sequence of Illustriluteabacillus marina B3227.</title>
        <authorList>
            <person name="He R.-H."/>
            <person name="Du Z.-J."/>
        </authorList>
    </citation>
    <scope>NUCLEOTIDE SEQUENCE [LARGE SCALE GENOMIC DNA]</scope>
    <source>
        <strain evidence="8 9">B3227</strain>
    </source>
</reference>
<organism evidence="8 9">
    <name type="scientific">Halalkalibacillus sediminis</name>
    <dbReference type="NCBI Taxonomy" id="2018042"/>
    <lineage>
        <taxon>Bacteria</taxon>
        <taxon>Bacillati</taxon>
        <taxon>Bacillota</taxon>
        <taxon>Bacilli</taxon>
        <taxon>Bacillales</taxon>
        <taxon>Bacillaceae</taxon>
        <taxon>Halalkalibacillus</taxon>
    </lineage>
</organism>
<comment type="caution">
    <text evidence="8">The sequence shown here is derived from an EMBL/GenBank/DDBJ whole genome shotgun (WGS) entry which is preliminary data.</text>
</comment>
<dbReference type="PANTHER" id="PTHR30509">
    <property type="entry name" value="P-HYDROXYBENZOIC ACID EFFLUX PUMP SUBUNIT-RELATED"/>
    <property type="match status" value="1"/>
</dbReference>
<keyword evidence="4 7" id="KW-1133">Transmembrane helix</keyword>
<dbReference type="InterPro" id="IPR010343">
    <property type="entry name" value="ArAE_1"/>
</dbReference>
<feature type="transmembrane region" description="Helical" evidence="7">
    <location>
        <begin position="16"/>
        <end position="39"/>
    </location>
</feature>
<evidence type="ECO:0000313" key="8">
    <source>
        <dbReference type="EMBL" id="PKR76967.1"/>
    </source>
</evidence>
<evidence type="ECO:0000256" key="6">
    <source>
        <dbReference type="SAM" id="Coils"/>
    </source>
</evidence>
<evidence type="ECO:0000256" key="4">
    <source>
        <dbReference type="ARBA" id="ARBA00022989"/>
    </source>
</evidence>
<dbReference type="OrthoDB" id="1653617at2"/>
<keyword evidence="5 7" id="KW-0472">Membrane</keyword>
<keyword evidence="2" id="KW-1003">Cell membrane</keyword>
<feature type="transmembrane region" description="Helical" evidence="7">
    <location>
        <begin position="77"/>
        <end position="94"/>
    </location>
</feature>
<dbReference type="Proteomes" id="UP000243524">
    <property type="component" value="Unassembled WGS sequence"/>
</dbReference>
<dbReference type="PANTHER" id="PTHR30509:SF27">
    <property type="entry name" value="UPF0421 PROTEIN YGAE"/>
    <property type="match status" value="1"/>
</dbReference>
<keyword evidence="9" id="KW-1185">Reference proteome</keyword>
<keyword evidence="3 7" id="KW-0812">Transmembrane</keyword>
<feature type="coiled-coil region" evidence="6">
    <location>
        <begin position="178"/>
        <end position="205"/>
    </location>
</feature>
<evidence type="ECO:0000256" key="2">
    <source>
        <dbReference type="ARBA" id="ARBA00022475"/>
    </source>
</evidence>
<evidence type="ECO:0000313" key="9">
    <source>
        <dbReference type="Proteomes" id="UP000243524"/>
    </source>
</evidence>
<accession>A0A2I0QRK0</accession>
<dbReference type="AlphaFoldDB" id="A0A2I0QRK0"/>
<feature type="transmembrane region" description="Helical" evidence="7">
    <location>
        <begin position="101"/>
        <end position="119"/>
    </location>
</feature>
<evidence type="ECO:0000256" key="5">
    <source>
        <dbReference type="ARBA" id="ARBA00023136"/>
    </source>
</evidence>
<comment type="subcellular location">
    <subcellularLocation>
        <location evidence="1">Cell membrane</location>
        <topology evidence="1">Multi-pass membrane protein</topology>
    </subcellularLocation>
</comment>
<gene>
    <name evidence="8" type="ORF">CEY16_14275</name>
</gene>
<dbReference type="GO" id="GO:0005886">
    <property type="term" value="C:plasma membrane"/>
    <property type="evidence" value="ECO:0007669"/>
    <property type="project" value="UniProtKB-SubCell"/>
</dbReference>
<evidence type="ECO:0000256" key="3">
    <source>
        <dbReference type="ARBA" id="ARBA00022692"/>
    </source>
</evidence>
<name>A0A2I0QRK0_9BACI</name>
<dbReference type="Pfam" id="PF06081">
    <property type="entry name" value="ArAE_1"/>
    <property type="match status" value="1"/>
</dbReference>
<evidence type="ECO:0000256" key="1">
    <source>
        <dbReference type="ARBA" id="ARBA00004651"/>
    </source>
</evidence>
<evidence type="ECO:0000256" key="7">
    <source>
        <dbReference type="SAM" id="Phobius"/>
    </source>
</evidence>
<keyword evidence="6" id="KW-0175">Coiled coil</keyword>
<dbReference type="EMBL" id="PJNH01000004">
    <property type="protein sequence ID" value="PKR76967.1"/>
    <property type="molecule type" value="Genomic_DNA"/>
</dbReference>
<sequence>MKVGARALKTGVSTAIALYVASYFGFDAGLFAAAIAAVSSIQPSIYRSYQMIIEQLQANFIGAGIAVLLVLTVGNDPFLLGVGIILSIGTCMIFKMKEDTTFIAIIAVIAIMESTSMAFMDFAAIRFTSILIGIASAFLVNLVFLPPKYETRLFEMINHTTSDIMQWIRVTTRHLSDQPALKKEINRLERDLAHLEQTYLLYSEERSYSRKKGYRRARKLVLFRQLVNTSRKSFQVLQTLHRMDYEIGHIKGDLNEKIVEEVDKTLHTHEKLILMYLGRIRKKTVDPLGNISEPDIPSLVNQLMDIYDEGEKDRFVLLPLASTLMDYHNELIHLKKLLVSYLNSRT</sequence>
<proteinExistence type="predicted"/>